<name>A0A7S3XZL5_HETAK</name>
<accession>A0A7S3XZL5</accession>
<keyword evidence="1" id="KW-0677">Repeat</keyword>
<evidence type="ECO:0000259" key="4">
    <source>
        <dbReference type="PROSITE" id="PS50222"/>
    </source>
</evidence>
<dbReference type="InterPro" id="IPR002048">
    <property type="entry name" value="EF_hand_dom"/>
</dbReference>
<organism evidence="5">
    <name type="scientific">Heterosigma akashiwo</name>
    <name type="common">Chromophytic alga</name>
    <name type="synonym">Heterosigma carterae</name>
    <dbReference type="NCBI Taxonomy" id="2829"/>
    <lineage>
        <taxon>Eukaryota</taxon>
        <taxon>Sar</taxon>
        <taxon>Stramenopiles</taxon>
        <taxon>Ochrophyta</taxon>
        <taxon>Raphidophyceae</taxon>
        <taxon>Chattonellales</taxon>
        <taxon>Chattonellaceae</taxon>
        <taxon>Heterosigma</taxon>
    </lineage>
</organism>
<dbReference type="GO" id="GO:0005509">
    <property type="term" value="F:calcium ion binding"/>
    <property type="evidence" value="ECO:0007669"/>
    <property type="project" value="InterPro"/>
</dbReference>
<protein>
    <recommendedName>
        <fullName evidence="4">EF-hand domain-containing protein</fullName>
    </recommendedName>
</protein>
<feature type="region of interest" description="Disordered" evidence="3">
    <location>
        <begin position="166"/>
        <end position="185"/>
    </location>
</feature>
<dbReference type="InterPro" id="IPR011992">
    <property type="entry name" value="EF-hand-dom_pair"/>
</dbReference>
<dbReference type="CDD" id="cd00051">
    <property type="entry name" value="EFh"/>
    <property type="match status" value="1"/>
</dbReference>
<dbReference type="PANTHER" id="PTHR23050">
    <property type="entry name" value="CALCIUM BINDING PROTEIN"/>
    <property type="match status" value="1"/>
</dbReference>
<gene>
    <name evidence="5" type="ORF">HAKA00212_LOCUS15642</name>
</gene>
<dbReference type="EMBL" id="HBIU01034007">
    <property type="protein sequence ID" value="CAE0636875.1"/>
    <property type="molecule type" value="Transcribed_RNA"/>
</dbReference>
<feature type="compositionally biased region" description="Gly residues" evidence="3">
    <location>
        <begin position="306"/>
        <end position="317"/>
    </location>
</feature>
<reference evidence="5" key="1">
    <citation type="submission" date="2021-01" db="EMBL/GenBank/DDBJ databases">
        <authorList>
            <person name="Corre E."/>
            <person name="Pelletier E."/>
            <person name="Niang G."/>
            <person name="Scheremetjew M."/>
            <person name="Finn R."/>
            <person name="Kale V."/>
            <person name="Holt S."/>
            <person name="Cochrane G."/>
            <person name="Meng A."/>
            <person name="Brown T."/>
            <person name="Cohen L."/>
        </authorList>
    </citation>
    <scope>NUCLEOTIDE SEQUENCE</scope>
    <source>
        <strain evidence="5">CCMP3107</strain>
    </source>
</reference>
<proteinExistence type="predicted"/>
<dbReference type="PROSITE" id="PS00018">
    <property type="entry name" value="EF_HAND_1"/>
    <property type="match status" value="1"/>
</dbReference>
<feature type="region of interest" description="Disordered" evidence="3">
    <location>
        <begin position="1"/>
        <end position="20"/>
    </location>
</feature>
<dbReference type="SUPFAM" id="SSF47473">
    <property type="entry name" value="EF-hand"/>
    <property type="match status" value="1"/>
</dbReference>
<evidence type="ECO:0000256" key="1">
    <source>
        <dbReference type="ARBA" id="ARBA00022737"/>
    </source>
</evidence>
<feature type="compositionally biased region" description="Polar residues" evidence="3">
    <location>
        <begin position="340"/>
        <end position="350"/>
    </location>
</feature>
<feature type="domain" description="EF-hand" evidence="4">
    <location>
        <begin position="242"/>
        <end position="277"/>
    </location>
</feature>
<dbReference type="InterPro" id="IPR050145">
    <property type="entry name" value="Centrin_CML-like"/>
</dbReference>
<dbReference type="Pfam" id="PF13499">
    <property type="entry name" value="EF-hand_7"/>
    <property type="match status" value="1"/>
</dbReference>
<dbReference type="AlphaFoldDB" id="A0A7S3XZL5"/>
<evidence type="ECO:0000313" key="5">
    <source>
        <dbReference type="EMBL" id="CAE0636875.1"/>
    </source>
</evidence>
<feature type="region of interest" description="Disordered" evidence="3">
    <location>
        <begin position="304"/>
        <end position="396"/>
    </location>
</feature>
<dbReference type="Gene3D" id="1.10.238.10">
    <property type="entry name" value="EF-hand"/>
    <property type="match status" value="2"/>
</dbReference>
<dbReference type="SMART" id="SM00054">
    <property type="entry name" value="EFh"/>
    <property type="match status" value="3"/>
</dbReference>
<keyword evidence="2" id="KW-0106">Calcium</keyword>
<feature type="region of interest" description="Disordered" evidence="3">
    <location>
        <begin position="418"/>
        <end position="452"/>
    </location>
</feature>
<feature type="domain" description="EF-hand" evidence="4">
    <location>
        <begin position="60"/>
        <end position="95"/>
    </location>
</feature>
<evidence type="ECO:0000256" key="3">
    <source>
        <dbReference type="SAM" id="MobiDB-lite"/>
    </source>
</evidence>
<dbReference type="PROSITE" id="PS50222">
    <property type="entry name" value="EF_HAND_2"/>
    <property type="match status" value="2"/>
</dbReference>
<sequence>MGALASIMKPKHAGSSNKAMNSKIKTALKAKLKETEELKKQGRDPINFTRILLKFQIIRKVIKRVQRVFTEYDKDKDGHITFEELQDALVKLQVKLTREEIRDLFNLSDLMGYHTLNLKEFLVALTVGYVLEVIPDLLAEAEERANNMNEMSVMIRNAPEEYELEEERSMTMVPSSAGNTVRRRPKRRRRSSNFYGLEQELCYVMHLIVGCYLLFDTKGRGYIRRRDVGAAVRERGGKEGSASGFFSEERWGEMDWDHNGSISFEEFVYAFTRWVDVDDEDEADFAERAQNPQGRRRSSVAKLVAGLGGGGGGGGGDDPASAKRKLSRSKSGARSREFSKSASKGQNKVSSKVVPGAGTTPAAAAAPPGAEGGGERRRSSILKSGRRSSRFSASSNGLMEAAATAATKDGGVVSSVTKFEEDAPNDNSMIGQNKNREGEGVQPLSPLAEDES</sequence>
<feature type="compositionally biased region" description="Low complexity" evidence="3">
    <location>
        <begin position="355"/>
        <end position="369"/>
    </location>
</feature>
<evidence type="ECO:0000256" key="2">
    <source>
        <dbReference type="ARBA" id="ARBA00022837"/>
    </source>
</evidence>
<dbReference type="InterPro" id="IPR018247">
    <property type="entry name" value="EF_Hand_1_Ca_BS"/>
</dbReference>
<feature type="compositionally biased region" description="Basic residues" evidence="3">
    <location>
        <begin position="322"/>
        <end position="333"/>
    </location>
</feature>